<dbReference type="EMBL" id="CP003470">
    <property type="protein sequence ID" value="AGG87625.1"/>
    <property type="molecule type" value="Genomic_DNA"/>
</dbReference>
<dbReference type="AlphaFoldDB" id="M4NAP2"/>
<dbReference type="GeneID" id="72425427"/>
<dbReference type="OrthoDB" id="6057380at2"/>
<evidence type="ECO:0000313" key="1">
    <source>
        <dbReference type="EMBL" id="AGG87625.1"/>
    </source>
</evidence>
<reference evidence="1 2" key="1">
    <citation type="submission" date="2012-04" db="EMBL/GenBank/DDBJ databases">
        <title>Complete genome of Rhodanobacter sp. 2APBS1.</title>
        <authorList>
            <consortium name="US DOE Joint Genome Institute"/>
            <person name="Huntemann M."/>
            <person name="Wei C.-L."/>
            <person name="Han J."/>
            <person name="Detter J.C."/>
            <person name="Han C."/>
            <person name="Tapia R."/>
            <person name="Munk A.C.C."/>
            <person name="Chen A."/>
            <person name="Krypides N."/>
            <person name="Mavromatis K."/>
            <person name="Markowitz V."/>
            <person name="Szeto E."/>
            <person name="Ivanova N."/>
            <person name="Mikhailova N."/>
            <person name="Ovchinnikova G."/>
            <person name="Pagani I."/>
            <person name="Pati A."/>
            <person name="Goodwin L."/>
            <person name="Peters L."/>
            <person name="Pitluck S."/>
            <person name="Woyke T."/>
            <person name="Prakash O."/>
            <person name="Elkins J."/>
            <person name="Brown S."/>
            <person name="Palumbo A."/>
            <person name="Hemme C."/>
            <person name="Zhou J."/>
            <person name="Watson D."/>
            <person name="Jardine P."/>
            <person name="Kostka J."/>
            <person name="Green S."/>
        </authorList>
    </citation>
    <scope>NUCLEOTIDE SEQUENCE [LARGE SCALE GENOMIC DNA]</scope>
    <source>
        <strain evidence="1 2">2APBS1</strain>
    </source>
</reference>
<protein>
    <submittedName>
        <fullName evidence="1">Uncharacterized protein</fullName>
    </submittedName>
</protein>
<dbReference type="KEGG" id="rhd:R2APBS1_0455"/>
<keyword evidence="2" id="KW-1185">Reference proteome</keyword>
<evidence type="ECO:0000313" key="2">
    <source>
        <dbReference type="Proteomes" id="UP000011859"/>
    </source>
</evidence>
<dbReference type="RefSeq" id="WP_015446693.1">
    <property type="nucleotide sequence ID" value="NC_020541.1"/>
</dbReference>
<accession>M4NAP2</accession>
<dbReference type="Proteomes" id="UP000011859">
    <property type="component" value="Chromosome"/>
</dbReference>
<name>M4NAP2_9GAMM</name>
<proteinExistence type="predicted"/>
<sequence>MTWIVELNGDQHSLCELEASCRGEGPIVLVSGHYRLDSALFAQVDDYESAETIAQREVGYLNGYARLFLATHWKIAVGNISREEPDKPKVHYATITDGLVVSARLVGIRLGDDEGVFQEPDLGPGLRAWRALVQEEQVVADVQQYLRGPLDDWSNLGRIIEAIEHDAGGIDKLIATGWIDARSLKRFHATANNPLVAGVTARHGARKYKAPGSPMDTHEAQSLITGIARKWIIAKIGATAGASDVPPL</sequence>
<dbReference type="eggNOG" id="ENOG50318TN">
    <property type="taxonomic scope" value="Bacteria"/>
</dbReference>
<dbReference type="STRING" id="666685.R2APBS1_0455"/>
<organism evidence="1 2">
    <name type="scientific">Rhodanobacter denitrificans</name>
    <dbReference type="NCBI Taxonomy" id="666685"/>
    <lineage>
        <taxon>Bacteria</taxon>
        <taxon>Pseudomonadati</taxon>
        <taxon>Pseudomonadota</taxon>
        <taxon>Gammaproteobacteria</taxon>
        <taxon>Lysobacterales</taxon>
        <taxon>Rhodanobacteraceae</taxon>
        <taxon>Rhodanobacter</taxon>
    </lineage>
</organism>
<gene>
    <name evidence="1" type="ORF">R2APBS1_0455</name>
</gene>
<dbReference type="HOGENOM" id="CLU_1132889_0_0_6"/>